<evidence type="ECO:0000256" key="1">
    <source>
        <dbReference type="ARBA" id="ARBA00023125"/>
    </source>
</evidence>
<dbReference type="PROSITE" id="PS50118">
    <property type="entry name" value="HMG_BOX_2"/>
    <property type="match status" value="1"/>
</dbReference>
<dbReference type="SMART" id="SM00398">
    <property type="entry name" value="HMG"/>
    <property type="match status" value="1"/>
</dbReference>
<keyword evidence="1 3" id="KW-0238">DNA-binding</keyword>
<feature type="region of interest" description="Disordered" evidence="4">
    <location>
        <begin position="64"/>
        <end position="132"/>
    </location>
</feature>
<dbReference type="PANTHER" id="PTHR10270">
    <property type="entry name" value="SOX TRANSCRIPTION FACTOR"/>
    <property type="match status" value="1"/>
</dbReference>
<dbReference type="GO" id="GO:0001228">
    <property type="term" value="F:DNA-binding transcription activator activity, RNA polymerase II-specific"/>
    <property type="evidence" value="ECO:0007669"/>
    <property type="project" value="TreeGrafter"/>
</dbReference>
<dbReference type="Gene3D" id="1.10.30.10">
    <property type="entry name" value="High mobility group box domain"/>
    <property type="match status" value="1"/>
</dbReference>
<gene>
    <name evidence="6" type="ORF">CVT25_006266</name>
</gene>
<keyword evidence="2" id="KW-0804">Transcription</keyword>
<dbReference type="InterPro" id="IPR009071">
    <property type="entry name" value="HMG_box_dom"/>
</dbReference>
<accession>A0A409WYS9</accession>
<dbReference type="CDD" id="cd01389">
    <property type="entry name" value="HMG-box_ROX1-like"/>
    <property type="match status" value="1"/>
</dbReference>
<dbReference type="Proteomes" id="UP000283269">
    <property type="component" value="Unassembled WGS sequence"/>
</dbReference>
<name>A0A409WYS9_PSICY</name>
<keyword evidence="7" id="KW-1185">Reference proteome</keyword>
<feature type="DNA-binding region" description="HMG box" evidence="3">
    <location>
        <begin position="130"/>
        <end position="197"/>
    </location>
</feature>
<dbReference type="GO" id="GO:0030154">
    <property type="term" value="P:cell differentiation"/>
    <property type="evidence" value="ECO:0007669"/>
    <property type="project" value="TreeGrafter"/>
</dbReference>
<sequence>MPGSQDGSFVKSFPDVSTCSGHSALEPLEPVRPVSACPSIIDGLVFTRLKRTGRRLDEHIPTTYDKAGWQSPGHEVEPSPYLISPLSTPKKDQNPASSLYDAPGSSSINAPSSVPPRRTSHSRRRDPDHIPRPRNAFIFFRSAYISSARASGKGQQIELSKDAGKVWNSMSPEEKRPFCQLAAIEKEQHYSKFPDYVYSPGMKASSKPATARKIGGASKSSEKKRKLSTASEGNCSRSSDTCSEPSPGSPYVPTVRPAGIYHEVSQNVAQRFVQSPSPTPSSLLSPFSDEFRYPAYAVSEIPELELTSMNKQEKSLNAEREPPAPFHPHLDHVTGQYVYQHYNYEFMSACIPPLPHTPSSCDEVYDNMAVDIPPVPSLNLPTYSFGPAPSSLLCDNPYPSADYLASLPSYTFTDGRLEGDSLLQQYTNKLTKRSEMVVHGSTKYLDILYQDQDTSIHQFFDFSMGA</sequence>
<dbReference type="AlphaFoldDB" id="A0A409WYS9"/>
<feature type="domain" description="HMG box" evidence="5">
    <location>
        <begin position="130"/>
        <end position="197"/>
    </location>
</feature>
<comment type="caution">
    <text evidence="6">The sequence shown here is derived from an EMBL/GenBank/DDBJ whole genome shotgun (WGS) entry which is preliminary data.</text>
</comment>
<feature type="region of interest" description="Disordered" evidence="4">
    <location>
        <begin position="203"/>
        <end position="255"/>
    </location>
</feature>
<dbReference type="InterPro" id="IPR036910">
    <property type="entry name" value="HMG_box_dom_sf"/>
</dbReference>
<reference evidence="6 7" key="1">
    <citation type="journal article" date="2018" name="Evol. Lett.">
        <title>Horizontal gene cluster transfer increased hallucinogenic mushroom diversity.</title>
        <authorList>
            <person name="Reynolds H.T."/>
            <person name="Vijayakumar V."/>
            <person name="Gluck-Thaler E."/>
            <person name="Korotkin H.B."/>
            <person name="Matheny P.B."/>
            <person name="Slot J.C."/>
        </authorList>
    </citation>
    <scope>NUCLEOTIDE SEQUENCE [LARGE SCALE GENOMIC DNA]</scope>
    <source>
        <strain evidence="6 7">2631</strain>
    </source>
</reference>
<dbReference type="InParanoid" id="A0A409WYS9"/>
<protein>
    <recommendedName>
        <fullName evidence="5">HMG box domain-containing protein</fullName>
    </recommendedName>
</protein>
<evidence type="ECO:0000256" key="2">
    <source>
        <dbReference type="ARBA" id="ARBA00023163"/>
    </source>
</evidence>
<organism evidence="6 7">
    <name type="scientific">Psilocybe cyanescens</name>
    <dbReference type="NCBI Taxonomy" id="93625"/>
    <lineage>
        <taxon>Eukaryota</taxon>
        <taxon>Fungi</taxon>
        <taxon>Dikarya</taxon>
        <taxon>Basidiomycota</taxon>
        <taxon>Agaricomycotina</taxon>
        <taxon>Agaricomycetes</taxon>
        <taxon>Agaricomycetidae</taxon>
        <taxon>Agaricales</taxon>
        <taxon>Agaricineae</taxon>
        <taxon>Strophariaceae</taxon>
        <taxon>Psilocybe</taxon>
    </lineage>
</organism>
<dbReference type="InterPro" id="IPR050140">
    <property type="entry name" value="SRY-related_HMG-box_TF-like"/>
</dbReference>
<dbReference type="PANTHER" id="PTHR10270:SF161">
    <property type="entry name" value="SEX-DETERMINING REGION Y PROTEIN"/>
    <property type="match status" value="1"/>
</dbReference>
<dbReference type="SUPFAM" id="SSF47095">
    <property type="entry name" value="HMG-box"/>
    <property type="match status" value="1"/>
</dbReference>
<dbReference type="GO" id="GO:0000978">
    <property type="term" value="F:RNA polymerase II cis-regulatory region sequence-specific DNA binding"/>
    <property type="evidence" value="ECO:0007669"/>
    <property type="project" value="TreeGrafter"/>
</dbReference>
<dbReference type="OrthoDB" id="6247875at2759"/>
<feature type="compositionally biased region" description="Polar residues" evidence="4">
    <location>
        <begin position="228"/>
        <end position="246"/>
    </location>
</feature>
<proteinExistence type="predicted"/>
<evidence type="ECO:0000256" key="4">
    <source>
        <dbReference type="SAM" id="MobiDB-lite"/>
    </source>
</evidence>
<keyword evidence="3" id="KW-0539">Nucleus</keyword>
<dbReference type="STRING" id="93625.A0A409WYS9"/>
<dbReference type="GO" id="GO:0005634">
    <property type="term" value="C:nucleus"/>
    <property type="evidence" value="ECO:0007669"/>
    <property type="project" value="UniProtKB-UniRule"/>
</dbReference>
<evidence type="ECO:0000256" key="3">
    <source>
        <dbReference type="PROSITE-ProRule" id="PRU00267"/>
    </source>
</evidence>
<evidence type="ECO:0000259" key="5">
    <source>
        <dbReference type="PROSITE" id="PS50118"/>
    </source>
</evidence>
<evidence type="ECO:0000313" key="7">
    <source>
        <dbReference type="Proteomes" id="UP000283269"/>
    </source>
</evidence>
<dbReference type="EMBL" id="NHYD01002993">
    <property type="protein sequence ID" value="PPQ83660.1"/>
    <property type="molecule type" value="Genomic_DNA"/>
</dbReference>
<evidence type="ECO:0000313" key="6">
    <source>
        <dbReference type="EMBL" id="PPQ83660.1"/>
    </source>
</evidence>
<dbReference type="Pfam" id="PF00505">
    <property type="entry name" value="HMG_box"/>
    <property type="match status" value="1"/>
</dbReference>